<sequence length="160" mass="18082">MDSILCLRFDNRVVSVYDAISKIMASVPLTGTHYNNFMSYDLIEFVNFYGILDGKTPLTFRSGLHFEKRKVIKQLCFDKKFTNGSVLVSGKTMQSFSTFTSFKGNRSCKQQALRMISKCCKQEFRMLVEQTTWYINNSICSGLGKPGDFGSKDGLEKATG</sequence>
<protein>
    <submittedName>
        <fullName evidence="1 2">Uncharacterized protein</fullName>
    </submittedName>
</protein>
<keyword evidence="3" id="KW-1185">Reference proteome</keyword>
<dbReference type="EMBL" id="CM001220">
    <property type="protein sequence ID" value="KEH28656.1"/>
    <property type="molecule type" value="Genomic_DNA"/>
</dbReference>
<gene>
    <name evidence="1" type="ordered locus">MTR_4g008850</name>
</gene>
<proteinExistence type="predicted"/>
<reference evidence="1 3" key="1">
    <citation type="journal article" date="2011" name="Nature">
        <title>The Medicago genome provides insight into the evolution of rhizobial symbioses.</title>
        <authorList>
            <person name="Young N.D."/>
            <person name="Debelle F."/>
            <person name="Oldroyd G.E."/>
            <person name="Geurts R."/>
            <person name="Cannon S.B."/>
            <person name="Udvardi M.K."/>
            <person name="Benedito V.A."/>
            <person name="Mayer K.F."/>
            <person name="Gouzy J."/>
            <person name="Schoof H."/>
            <person name="Van de Peer Y."/>
            <person name="Proost S."/>
            <person name="Cook D.R."/>
            <person name="Meyers B.C."/>
            <person name="Spannagl M."/>
            <person name="Cheung F."/>
            <person name="De Mita S."/>
            <person name="Krishnakumar V."/>
            <person name="Gundlach H."/>
            <person name="Zhou S."/>
            <person name="Mudge J."/>
            <person name="Bharti A.K."/>
            <person name="Murray J.D."/>
            <person name="Naoumkina M.A."/>
            <person name="Rosen B."/>
            <person name="Silverstein K.A."/>
            <person name="Tang H."/>
            <person name="Rombauts S."/>
            <person name="Zhao P.X."/>
            <person name="Zhou P."/>
            <person name="Barbe V."/>
            <person name="Bardou P."/>
            <person name="Bechner M."/>
            <person name="Bellec A."/>
            <person name="Berger A."/>
            <person name="Berges H."/>
            <person name="Bidwell S."/>
            <person name="Bisseling T."/>
            <person name="Choisne N."/>
            <person name="Couloux A."/>
            <person name="Denny R."/>
            <person name="Deshpande S."/>
            <person name="Dai X."/>
            <person name="Doyle J.J."/>
            <person name="Dudez A.M."/>
            <person name="Farmer A.D."/>
            <person name="Fouteau S."/>
            <person name="Franken C."/>
            <person name="Gibelin C."/>
            <person name="Gish J."/>
            <person name="Goldstein S."/>
            <person name="Gonzalez A.J."/>
            <person name="Green P.J."/>
            <person name="Hallab A."/>
            <person name="Hartog M."/>
            <person name="Hua A."/>
            <person name="Humphray S.J."/>
            <person name="Jeong D.H."/>
            <person name="Jing Y."/>
            <person name="Jocker A."/>
            <person name="Kenton S.M."/>
            <person name="Kim D.J."/>
            <person name="Klee K."/>
            <person name="Lai H."/>
            <person name="Lang C."/>
            <person name="Lin S."/>
            <person name="Macmil S.L."/>
            <person name="Magdelenat G."/>
            <person name="Matthews L."/>
            <person name="McCorrison J."/>
            <person name="Monaghan E.L."/>
            <person name="Mun J.H."/>
            <person name="Najar F.Z."/>
            <person name="Nicholson C."/>
            <person name="Noirot C."/>
            <person name="O'Bleness M."/>
            <person name="Paule C.R."/>
            <person name="Poulain J."/>
            <person name="Prion F."/>
            <person name="Qin B."/>
            <person name="Qu C."/>
            <person name="Retzel E.F."/>
            <person name="Riddle C."/>
            <person name="Sallet E."/>
            <person name="Samain S."/>
            <person name="Samson N."/>
            <person name="Sanders I."/>
            <person name="Saurat O."/>
            <person name="Scarpelli C."/>
            <person name="Schiex T."/>
            <person name="Segurens B."/>
            <person name="Severin A.J."/>
            <person name="Sherrier D.J."/>
            <person name="Shi R."/>
            <person name="Sims S."/>
            <person name="Singer S.R."/>
            <person name="Sinharoy S."/>
            <person name="Sterck L."/>
            <person name="Viollet A."/>
            <person name="Wang B.B."/>
            <person name="Wang K."/>
            <person name="Wang M."/>
            <person name="Wang X."/>
            <person name="Warfsmann J."/>
            <person name="Weissenbach J."/>
            <person name="White D.D."/>
            <person name="White J.D."/>
            <person name="Wiley G.B."/>
            <person name="Wincker P."/>
            <person name="Xing Y."/>
            <person name="Yang L."/>
            <person name="Yao Z."/>
            <person name="Ying F."/>
            <person name="Zhai J."/>
            <person name="Zhou L."/>
            <person name="Zuber A."/>
            <person name="Denarie J."/>
            <person name="Dixon R.A."/>
            <person name="May G.D."/>
            <person name="Schwartz D.C."/>
            <person name="Rogers J."/>
            <person name="Quetier F."/>
            <person name="Town C.D."/>
            <person name="Roe B.A."/>
        </authorList>
    </citation>
    <scope>NUCLEOTIDE SEQUENCE [LARGE SCALE GENOMIC DNA]</scope>
    <source>
        <strain evidence="1">A17</strain>
        <strain evidence="2 3">cv. Jemalong A17</strain>
    </source>
</reference>
<organism evidence="1 3">
    <name type="scientific">Medicago truncatula</name>
    <name type="common">Barrel medic</name>
    <name type="synonym">Medicago tribuloides</name>
    <dbReference type="NCBI Taxonomy" id="3880"/>
    <lineage>
        <taxon>Eukaryota</taxon>
        <taxon>Viridiplantae</taxon>
        <taxon>Streptophyta</taxon>
        <taxon>Embryophyta</taxon>
        <taxon>Tracheophyta</taxon>
        <taxon>Spermatophyta</taxon>
        <taxon>Magnoliopsida</taxon>
        <taxon>eudicotyledons</taxon>
        <taxon>Gunneridae</taxon>
        <taxon>Pentapetalae</taxon>
        <taxon>rosids</taxon>
        <taxon>fabids</taxon>
        <taxon>Fabales</taxon>
        <taxon>Fabaceae</taxon>
        <taxon>Papilionoideae</taxon>
        <taxon>50 kb inversion clade</taxon>
        <taxon>NPAAA clade</taxon>
        <taxon>Hologalegina</taxon>
        <taxon>IRL clade</taxon>
        <taxon>Trifolieae</taxon>
        <taxon>Medicago</taxon>
    </lineage>
</organism>
<dbReference type="AlphaFoldDB" id="A0A072UGT7"/>
<dbReference type="EnsemblPlants" id="KEH28656">
    <property type="protein sequence ID" value="KEH28656"/>
    <property type="gene ID" value="MTR_4g008850"/>
</dbReference>
<accession>A0A072UGT7</accession>
<evidence type="ECO:0000313" key="3">
    <source>
        <dbReference type="Proteomes" id="UP000002051"/>
    </source>
</evidence>
<evidence type="ECO:0000313" key="1">
    <source>
        <dbReference type="EMBL" id="KEH28656.1"/>
    </source>
</evidence>
<dbReference type="Proteomes" id="UP000002051">
    <property type="component" value="Chromosome 4"/>
</dbReference>
<name>A0A072UGT7_MEDTR</name>
<reference evidence="2" key="3">
    <citation type="submission" date="2015-04" db="UniProtKB">
        <authorList>
            <consortium name="EnsemblPlants"/>
        </authorList>
    </citation>
    <scope>IDENTIFICATION</scope>
    <source>
        <strain evidence="2">cv. Jemalong A17</strain>
    </source>
</reference>
<evidence type="ECO:0000313" key="2">
    <source>
        <dbReference type="EnsemblPlants" id="KEH28656"/>
    </source>
</evidence>
<dbReference type="HOGENOM" id="CLU_1654769_0_0_1"/>
<reference evidence="1 3" key="2">
    <citation type="journal article" date="2014" name="BMC Genomics">
        <title>An improved genome release (version Mt4.0) for the model legume Medicago truncatula.</title>
        <authorList>
            <person name="Tang H."/>
            <person name="Krishnakumar V."/>
            <person name="Bidwell S."/>
            <person name="Rosen B."/>
            <person name="Chan A."/>
            <person name="Zhou S."/>
            <person name="Gentzbittel L."/>
            <person name="Childs K.L."/>
            <person name="Yandell M."/>
            <person name="Gundlach H."/>
            <person name="Mayer K.F."/>
            <person name="Schwartz D.C."/>
            <person name="Town C.D."/>
        </authorList>
    </citation>
    <scope>GENOME REANNOTATION</scope>
    <source>
        <strain evidence="1">A17</strain>
        <strain evidence="2 3">cv. Jemalong A17</strain>
    </source>
</reference>